<dbReference type="InterPro" id="IPR022467">
    <property type="entry name" value="ABC_transprt_ATP-bd_su_PQQ"/>
</dbReference>
<evidence type="ECO:0000256" key="4">
    <source>
        <dbReference type="ARBA" id="ARBA00022741"/>
    </source>
</evidence>
<evidence type="ECO:0000256" key="2">
    <source>
        <dbReference type="ARBA" id="ARBA00022448"/>
    </source>
</evidence>
<dbReference type="PANTHER" id="PTHR42711">
    <property type="entry name" value="ABC TRANSPORTER ATP-BINDING PROTEIN"/>
    <property type="match status" value="1"/>
</dbReference>
<evidence type="ECO:0000259" key="6">
    <source>
        <dbReference type="PROSITE" id="PS50893"/>
    </source>
</evidence>
<evidence type="ECO:0000256" key="1">
    <source>
        <dbReference type="ARBA" id="ARBA00005417"/>
    </source>
</evidence>
<dbReference type="SMART" id="SM00382">
    <property type="entry name" value="AAA"/>
    <property type="match status" value="1"/>
</dbReference>
<comment type="similarity">
    <text evidence="1">Belongs to the ABC transporter superfamily.</text>
</comment>
<dbReference type="SUPFAM" id="SSF52540">
    <property type="entry name" value="P-loop containing nucleoside triphosphate hydrolases"/>
    <property type="match status" value="1"/>
</dbReference>
<evidence type="ECO:0000256" key="3">
    <source>
        <dbReference type="ARBA" id="ARBA00022458"/>
    </source>
</evidence>
<dbReference type="RefSeq" id="WP_247027223.1">
    <property type="nucleotide sequence ID" value="NZ_JALKCH010000003.1"/>
</dbReference>
<feature type="domain" description="ABC transporter" evidence="6">
    <location>
        <begin position="21"/>
        <end position="251"/>
    </location>
</feature>
<dbReference type="Proteomes" id="UP001203284">
    <property type="component" value="Unassembled WGS sequence"/>
</dbReference>
<keyword evidence="5 7" id="KW-0067">ATP-binding</keyword>
<accession>A0ABT0D8J8</accession>
<dbReference type="Gene3D" id="3.40.50.300">
    <property type="entry name" value="P-loop containing nucleotide triphosphate hydrolases"/>
    <property type="match status" value="1"/>
</dbReference>
<keyword evidence="4" id="KW-0547">Nucleotide-binding</keyword>
<dbReference type="PROSITE" id="PS50893">
    <property type="entry name" value="ABC_TRANSPORTER_2"/>
    <property type="match status" value="1"/>
</dbReference>
<dbReference type="PROSITE" id="PS00211">
    <property type="entry name" value="ABC_TRANSPORTER_1"/>
    <property type="match status" value="1"/>
</dbReference>
<dbReference type="InterPro" id="IPR003439">
    <property type="entry name" value="ABC_transporter-like_ATP-bd"/>
</dbReference>
<proteinExistence type="inferred from homology"/>
<comment type="caution">
    <text evidence="7">The sequence shown here is derived from an EMBL/GenBank/DDBJ whole genome shotgun (WGS) entry which is preliminary data.</text>
</comment>
<sequence>MQIDVATPMRAGTASEGPSALSVEKVTHRFGSRLALDDVSLDVPRGSFTALLGPNGAGKTTLFSLVTRLYDNRTGAIRVLGHDVRREPAAALSRLGVVFQARTLDLDLSVQQNLVYHATLHGIGFGRARQRAREALDRVGLVDRAKDKVRQLSGGQMRRIEIARALIHRPDLLLLDEPTVGLDIGSRAALVAEVRRLIASDGLGVLWATHIIEEIAPGDRIVVLHRGRVRAQGSFAEMVADSAGDLSAAFLALVDEDGASGHAGDAP</sequence>
<dbReference type="PANTHER" id="PTHR42711:SF5">
    <property type="entry name" value="ABC TRANSPORTER ATP-BINDING PROTEIN NATA"/>
    <property type="match status" value="1"/>
</dbReference>
<dbReference type="NCBIfam" id="TIGR03864">
    <property type="entry name" value="PQQ_ABC_ATP"/>
    <property type="match status" value="1"/>
</dbReference>
<keyword evidence="8" id="KW-1185">Reference proteome</keyword>
<evidence type="ECO:0000313" key="8">
    <source>
        <dbReference type="Proteomes" id="UP001203284"/>
    </source>
</evidence>
<protein>
    <submittedName>
        <fullName evidence="7">ATP-binding cassette domain-containing protein</fullName>
    </submittedName>
</protein>
<organism evidence="7 8">
    <name type="scientific">Ancylobacter crimeensis</name>
    <dbReference type="NCBI Taxonomy" id="2579147"/>
    <lineage>
        <taxon>Bacteria</taxon>
        <taxon>Pseudomonadati</taxon>
        <taxon>Pseudomonadota</taxon>
        <taxon>Alphaproteobacteria</taxon>
        <taxon>Hyphomicrobiales</taxon>
        <taxon>Xanthobacteraceae</taxon>
        <taxon>Ancylobacter</taxon>
    </lineage>
</organism>
<gene>
    <name evidence="7" type="ORF">MWN34_05060</name>
</gene>
<dbReference type="InterPro" id="IPR003593">
    <property type="entry name" value="AAA+_ATPase"/>
</dbReference>
<keyword evidence="2" id="KW-0813">Transport</keyword>
<dbReference type="InterPro" id="IPR027417">
    <property type="entry name" value="P-loop_NTPase"/>
</dbReference>
<dbReference type="EMBL" id="JALKCH010000003">
    <property type="protein sequence ID" value="MCK0196278.1"/>
    <property type="molecule type" value="Genomic_DNA"/>
</dbReference>
<dbReference type="Pfam" id="PF00005">
    <property type="entry name" value="ABC_tran"/>
    <property type="match status" value="1"/>
</dbReference>
<dbReference type="InterPro" id="IPR050763">
    <property type="entry name" value="ABC_transporter_ATP-binding"/>
</dbReference>
<name>A0ABT0D8J8_9HYPH</name>
<dbReference type="GO" id="GO:0005524">
    <property type="term" value="F:ATP binding"/>
    <property type="evidence" value="ECO:0007669"/>
    <property type="project" value="UniProtKB-KW"/>
</dbReference>
<evidence type="ECO:0000313" key="7">
    <source>
        <dbReference type="EMBL" id="MCK0196278.1"/>
    </source>
</evidence>
<keyword evidence="3" id="KW-0536">Nodulation</keyword>
<dbReference type="InterPro" id="IPR017871">
    <property type="entry name" value="ABC_transporter-like_CS"/>
</dbReference>
<evidence type="ECO:0000256" key="5">
    <source>
        <dbReference type="ARBA" id="ARBA00022840"/>
    </source>
</evidence>
<reference evidence="7 8" key="1">
    <citation type="submission" date="2022-04" db="EMBL/GenBank/DDBJ databases">
        <authorList>
            <person name="Grouzdev D.S."/>
            <person name="Pantiukh K.S."/>
            <person name="Krutkina M.S."/>
        </authorList>
    </citation>
    <scope>NUCLEOTIDE SEQUENCE [LARGE SCALE GENOMIC DNA]</scope>
    <source>
        <strain evidence="7 8">6x-1</strain>
    </source>
</reference>